<organism evidence="6">
    <name type="scientific">Neodiprion lecontei</name>
    <name type="common">Redheaded pine sawfly</name>
    <dbReference type="NCBI Taxonomy" id="441921"/>
    <lineage>
        <taxon>Eukaryota</taxon>
        <taxon>Metazoa</taxon>
        <taxon>Ecdysozoa</taxon>
        <taxon>Arthropoda</taxon>
        <taxon>Hexapoda</taxon>
        <taxon>Insecta</taxon>
        <taxon>Pterygota</taxon>
        <taxon>Neoptera</taxon>
        <taxon>Endopterygota</taxon>
        <taxon>Hymenoptera</taxon>
        <taxon>Tenthredinoidea</taxon>
        <taxon>Diprionidae</taxon>
        <taxon>Diprioninae</taxon>
        <taxon>Neodiprion</taxon>
    </lineage>
</organism>
<feature type="compositionally biased region" description="Polar residues" evidence="3">
    <location>
        <begin position="1774"/>
        <end position="1808"/>
    </location>
</feature>
<comment type="subcellular location">
    <subcellularLocation>
        <location evidence="1">Nucleus</location>
    </subcellularLocation>
</comment>
<keyword evidence="2" id="KW-0539">Nucleus</keyword>
<dbReference type="Pfam" id="PF13934">
    <property type="entry name" value="ELYS"/>
    <property type="match status" value="1"/>
</dbReference>
<dbReference type="RefSeq" id="XP_015519831.2">
    <property type="nucleotide sequence ID" value="XM_015664345.2"/>
</dbReference>
<feature type="region of interest" description="Disordered" evidence="3">
    <location>
        <begin position="1113"/>
        <end position="1136"/>
    </location>
</feature>
<feature type="compositionally biased region" description="Polar residues" evidence="3">
    <location>
        <begin position="2084"/>
        <end position="2101"/>
    </location>
</feature>
<dbReference type="InParanoid" id="A0A6J0BY04"/>
<sequence>MKELEHTRCEVRKIIEIQASIWDGLNPSDGDEFRQSAGSPASRGSDIPRGSFLEDANHAWLSNGSRLVVINTKTGENISSWTFCQKVTAVAQFPTQPGDVLLLLVGLDNGANRAKDSAGMLCIFDCSTSRVLRSIRMPAGVEQVCVMNGGAEWEDFNEKRTHGMLSNSSGIACVALRNLYHIVLDLRRVLWDGDVSYLTTNELSPADIELSEDRYSLSSRQRCDRGIHKAYNLLNPGIEDFIRFNREEFESSPLYDENFTTTLIYAKKIGCVISGCLGRVIIWQNDGSIGWISASAKNSMAISHLALLEPADDPRPFYYLWVAYQEETFETAPILKMYALLIERRYCDKETNLHFKIEGEPSLKFDLQLEPVDRITNLVSIERMNNCEQSEPNNKKGDASLLLIGLSGKALLFDLNQWYREHLPRNIHNCQNPNTFLCYYQMKSETLNIADDMVLSCAYSPLTLREFPNNGGNSLDELFYPKSLCLDWVELTNNHLRIWMTRGLQWELLRDMAIAGPSILIQPSETFHKCLAAGLVPFNTDCSFDCDQNAQREMLLSLCLEQRWASFLIKCAKEWGDGSVSYLFPMFLRWGAQRASSLKMVADQLCIPLFDQSGSTIGDKEIKLLRFCSQQLECLSTVVARLPIPSDDLVKQQRALRRVATHLGVLLWFYDVGLLPETHEVNDEPLPITFSLQIPYPYERLAAIYKNKRQQIRENTVSPPDRKEELFIDELMTEECQALRSQWEREGGDITTGGYYPPPSLQSLLRSYLFDCYNQNESDEIENKHQITIYLLMDLVKLLQGSCPDVDQLIKYPSAFKMSPSLIKLTQAFWLLDHEDYQGFLDTLTGQLVSDSDVKEWHHKLVIRTLIRNNEYKIALIYLRVRKPPLSAICDQSTSISLSVECGLVQTAFHQRPQSHYRQLLTCFFQACKACGKLNEILQLALDPEEEEAFVKFLEGNKLEETRLLYYLQRCRYTEAGSAYQSSLSKTHLKNIQSASLTMVQAYNATLPDVTKALSLNSVGKFFADDTEPRHLRPMSHKQSCSRSHRVFETVLEKVKETYVRRDNCQIPFISAPCTSLRLKSMKTNSSCVLFPTLVPKTLRKRTRDQMIDDEVHPLAAEKSKRRKLSGETDTPSKSSVSILSTGVAFETPLIKRKKPLSDKMECDMETPHSILKIRQLIQSSTSPTILTRDSLNQQQDDLFKQQERKPTRQIRFSIGQSLNDSSHEEAAVESSNIADKDNTSEVSEEVFYSPNTSSKSQSANSSHSIMNIKGPRARPSLRSSGHLSSSESLIESRDPLNKMDFRAIPSNHSLSEQSSLTATPIALPRKSISSVPEHLKLAERYQHLRCSVSPITPHSALNESRYLSSVLSSDSSSLSTPAVTSKHGNSSSRAGIGSGIEKSNICSNTREYKYPMAGRNLVSVEMTKSKTVTRSLLSKTVITEEIDNDDDDRGDQNVVVEVDDFGLDHEPEVCFVVNKLAEEYLPDHQENDQISNERGDSEEYNNAFKADGTVISKTYEQTKQQSNKEKLEDQDMYSSQNSEEPETSEDGIDHPGDLDNDMDDYEPELTALKERAEDEENAECFQSLTNSAASFREPSESEIFINALSVHESGGQDEDRELQGLSKPSLIENSNITEDESSNDITEVSQKVVNKSQSKTNNWEFLASSHTNTKEFSLSMPNKDMNESNFTEDESISSIEHFELIADDSDMEEDCNQDLTKKKHLVTTNGERRTQWTKQVADGFVYDSRVQNPRCNTKRFDNSKKSTELENPAILSETDSAMTTVSATDIPSSSGAESTRYSPLSTSYQRGKTSENKGREKSKSPTPVRLTRARRASSVTNEVLASARNNLKPIDVVDSLENSAKLVDVESVNEPESVRARGKRRSASVDKELLSVLEENVEEIQTNKPEIALRRSSRRAASAQREMSTIQEISHDSLKHSTLTSISETDFSNESEPINKKGQRSRKVSHTSQDNDISLITRSKRSVSVAKETAPESQSTSRTTRKRGNSVPKEIFETSRTRRASSLAKDIISEETTKSPAVIKRPKSSLLVQSSEESAVNSPAKNTRSRRVLSQSIPEEKDEEMSYIQTRGRSSSNASDVSTQKKSKERRAASLEPSKSEVKKRTRRTFAKNFVSDEKINEEPVEDNKEDKAETAKRTSRKRTDSATSIPGDSNTEKVRGGRKASRSKSSNSDVFVFSPPDVTSDPPSSQQDVEEVPPYVFSPPHTRSRQPVLSQLRK</sequence>
<evidence type="ECO:0000256" key="1">
    <source>
        <dbReference type="ARBA" id="ARBA00004123"/>
    </source>
</evidence>
<feature type="region of interest" description="Disordered" evidence="3">
    <location>
        <begin position="1609"/>
        <end position="1643"/>
    </location>
</feature>
<feature type="region of interest" description="Disordered" evidence="3">
    <location>
        <begin position="1215"/>
        <end position="1292"/>
    </location>
</feature>
<feature type="compositionally biased region" description="Basic and acidic residues" evidence="3">
    <location>
        <begin position="1755"/>
        <end position="1765"/>
    </location>
</feature>
<feature type="compositionally biased region" description="Low complexity" evidence="3">
    <location>
        <begin position="1250"/>
        <end position="1265"/>
    </location>
</feature>
<dbReference type="InterPro" id="IPR052620">
    <property type="entry name" value="ELYS/MEL-28_NucAsmblyFactor"/>
</dbReference>
<reference evidence="6" key="1">
    <citation type="submission" date="2025-08" db="UniProtKB">
        <authorList>
            <consortium name="RefSeq"/>
        </authorList>
    </citation>
    <scope>IDENTIFICATION</scope>
    <source>
        <tissue evidence="6">Thorax and Abdomen</tissue>
    </source>
</reference>
<evidence type="ECO:0000313" key="5">
    <source>
        <dbReference type="Proteomes" id="UP000829291"/>
    </source>
</evidence>
<feature type="domain" description="ELYS-like" evidence="4">
    <location>
        <begin position="726"/>
        <end position="955"/>
    </location>
</feature>
<dbReference type="InterPro" id="IPR025151">
    <property type="entry name" value="ELYS_dom"/>
</dbReference>
<feature type="region of interest" description="Disordered" evidence="3">
    <location>
        <begin position="1518"/>
        <end position="1561"/>
    </location>
</feature>
<feature type="compositionally biased region" description="Low complexity" evidence="3">
    <location>
        <begin position="2185"/>
        <end position="2209"/>
    </location>
</feature>
<gene>
    <name evidence="6" type="primary">LOC107224334</name>
</gene>
<feature type="compositionally biased region" description="Polar residues" evidence="3">
    <location>
        <begin position="2227"/>
        <end position="2236"/>
    </location>
</feature>
<evidence type="ECO:0000256" key="3">
    <source>
        <dbReference type="SAM" id="MobiDB-lite"/>
    </source>
</evidence>
<evidence type="ECO:0000313" key="6">
    <source>
        <dbReference type="RefSeq" id="XP_015519831.2"/>
    </source>
</evidence>
<feature type="compositionally biased region" description="Polar residues" evidence="3">
    <location>
        <begin position="1377"/>
        <end position="1390"/>
    </location>
</feature>
<feature type="compositionally biased region" description="Basic and acidic residues" evidence="3">
    <location>
        <begin position="1809"/>
        <end position="1820"/>
    </location>
</feature>
<evidence type="ECO:0000256" key="2">
    <source>
        <dbReference type="ARBA" id="ARBA00023242"/>
    </source>
</evidence>
<feature type="compositionally biased region" description="Low complexity" evidence="3">
    <location>
        <begin position="1277"/>
        <end position="1290"/>
    </location>
</feature>
<feature type="compositionally biased region" description="Polar residues" evidence="3">
    <location>
        <begin position="2047"/>
        <end position="2074"/>
    </location>
</feature>
<feature type="compositionally biased region" description="Basic and acidic residues" evidence="3">
    <location>
        <begin position="2107"/>
        <end position="2120"/>
    </location>
</feature>
<dbReference type="GeneID" id="107224334"/>
<protein>
    <submittedName>
        <fullName evidence="6">Protein ELYS isoform X2</fullName>
    </submittedName>
</protein>
<keyword evidence="5" id="KW-1185">Reference proteome</keyword>
<feature type="region of interest" description="Disordered" evidence="3">
    <location>
        <begin position="26"/>
        <end position="48"/>
    </location>
</feature>
<dbReference type="KEGG" id="nlo:107224334"/>
<dbReference type="PANTHER" id="PTHR21583:SF8">
    <property type="entry name" value="PROTEIN ELYS"/>
    <property type="match status" value="1"/>
</dbReference>
<dbReference type="PANTHER" id="PTHR21583">
    <property type="entry name" value="ELYS PROTEIN"/>
    <property type="match status" value="1"/>
</dbReference>
<feature type="region of interest" description="Disordered" evidence="3">
    <location>
        <begin position="1912"/>
        <end position="2236"/>
    </location>
</feature>
<name>A0A6J0BY04_NEOLC</name>
<dbReference type="GO" id="GO:0005634">
    <property type="term" value="C:nucleus"/>
    <property type="evidence" value="ECO:0007669"/>
    <property type="project" value="UniProtKB-SubCell"/>
</dbReference>
<feature type="region of interest" description="Disordered" evidence="3">
    <location>
        <begin position="1374"/>
        <end position="1397"/>
    </location>
</feature>
<feature type="compositionally biased region" description="Polar residues" evidence="3">
    <location>
        <begin position="1937"/>
        <end position="1953"/>
    </location>
</feature>
<feature type="compositionally biased region" description="Polar residues" evidence="3">
    <location>
        <begin position="1967"/>
        <end position="1978"/>
    </location>
</feature>
<feature type="compositionally biased region" description="Basic and acidic residues" evidence="3">
    <location>
        <begin position="2132"/>
        <end position="2162"/>
    </location>
</feature>
<feature type="region of interest" description="Disordered" evidence="3">
    <location>
        <begin position="1751"/>
        <end position="1835"/>
    </location>
</feature>
<dbReference type="OrthoDB" id="6513151at2759"/>
<proteinExistence type="predicted"/>
<dbReference type="Proteomes" id="UP000829291">
    <property type="component" value="Chromosome 4"/>
</dbReference>
<evidence type="ECO:0000259" key="4">
    <source>
        <dbReference type="Pfam" id="PF13934"/>
    </source>
</evidence>
<accession>A0A6J0BY04</accession>